<dbReference type="NCBIfam" id="NF009750">
    <property type="entry name" value="PRK13260.1"/>
    <property type="match status" value="1"/>
</dbReference>
<protein>
    <recommendedName>
        <fullName evidence="4">3-dehydro-L-gulonate 2-dehydrogenase</fullName>
    </recommendedName>
</protein>
<evidence type="ECO:0000313" key="2">
    <source>
        <dbReference type="EMBL" id="ERM82724.1"/>
    </source>
</evidence>
<dbReference type="Gene3D" id="1.10.1530.10">
    <property type="match status" value="1"/>
</dbReference>
<dbReference type="Pfam" id="PF02615">
    <property type="entry name" value="Ldh_2"/>
    <property type="match status" value="1"/>
</dbReference>
<dbReference type="eggNOG" id="COG2055">
    <property type="taxonomic scope" value="Bacteria"/>
</dbReference>
<dbReference type="Proteomes" id="UP000016843">
    <property type="component" value="Unassembled WGS sequence"/>
</dbReference>
<dbReference type="AlphaFoldDB" id="U5BYS4"/>
<gene>
    <name evidence="2" type="ORF">P872_04190</name>
</gene>
<dbReference type="PATRIC" id="fig|1123057.7.peg.2340"/>
<comment type="caution">
    <text evidence="2">The sequence shown here is derived from an EMBL/GenBank/DDBJ whole genome shotgun (WGS) entry which is preliminary data.</text>
</comment>
<dbReference type="InterPro" id="IPR043144">
    <property type="entry name" value="Mal/L-sulf/L-lact_DH-like_ah"/>
</dbReference>
<evidence type="ECO:0008006" key="4">
    <source>
        <dbReference type="Google" id="ProtNLM"/>
    </source>
</evidence>
<reference evidence="2 3" key="1">
    <citation type="journal article" date="2013" name="Genome Announc.">
        <title>Draft Genome Sequence of the Psychrophilic and Alkaliphilic Rhodonellum psychrophilum Strain GCM71T.</title>
        <authorList>
            <person name="Hauptmann A.L."/>
            <person name="Glaring M.A."/>
            <person name="Hallin P.F."/>
            <person name="Prieme A."/>
            <person name="Stougaard P."/>
        </authorList>
    </citation>
    <scope>NUCLEOTIDE SEQUENCE [LARGE SCALE GENOMIC DNA]</scope>
    <source>
        <strain evidence="2 3">GCM71</strain>
    </source>
</reference>
<keyword evidence="3" id="KW-1185">Reference proteome</keyword>
<proteinExistence type="predicted"/>
<dbReference type="Gene3D" id="3.30.1370.60">
    <property type="entry name" value="Hypothetical oxidoreductase yiak, domain 2"/>
    <property type="match status" value="1"/>
</dbReference>
<dbReference type="SUPFAM" id="SSF89733">
    <property type="entry name" value="L-sulfolactate dehydrogenase-like"/>
    <property type="match status" value="1"/>
</dbReference>
<accession>U5BYS4</accession>
<sequence length="343" mass="37609">MALDIVRNQSMRIPYTTVISTLEKILSHYGFSKKSGALCSALFAKSSLDGVPSHGLDRFPVFLSMIQKKLVHPTAEAEKMDAFGMFERWNGNLGPGNLNAHQCMERAITLAKKHGLGIVALQNTNHWMRAGNYGWQAVDAGCIGICFTNTKPNMPAWGGSEPKLGNNPLVVAIPRKNGAVVLDMAMSQFSYGKMTTYLREGKEMPFEAGFDQVGDLTKSPGEIIDHELALPIGLWKGAGLSLVLDMLASILSGGKATHEVGESGEEYGVSQVFICLNPYKLGMDAWSDDKLDSILQDLKSSAVFDGKEIRYPGENIARIRKENMDQGIPIDETVWNKILEELK</sequence>
<organism evidence="2 3">
    <name type="scientific">Rhodonellum psychrophilum GCM71 = DSM 17998</name>
    <dbReference type="NCBI Taxonomy" id="1123057"/>
    <lineage>
        <taxon>Bacteria</taxon>
        <taxon>Pseudomonadati</taxon>
        <taxon>Bacteroidota</taxon>
        <taxon>Cytophagia</taxon>
        <taxon>Cytophagales</taxon>
        <taxon>Cytophagaceae</taxon>
        <taxon>Rhodonellum</taxon>
    </lineage>
</organism>
<name>U5BYS4_9BACT</name>
<dbReference type="PANTHER" id="PTHR11091">
    <property type="entry name" value="OXIDOREDUCTASE-RELATED"/>
    <property type="match status" value="1"/>
</dbReference>
<dbReference type="InterPro" id="IPR036111">
    <property type="entry name" value="Mal/L-sulfo/L-lacto_DH-like_sf"/>
</dbReference>
<dbReference type="PANTHER" id="PTHR11091:SF3">
    <property type="entry name" value="2,3-DIKETO-L-GULONATE REDUCTASE"/>
    <property type="match status" value="1"/>
</dbReference>
<dbReference type="EMBL" id="AWXR01000022">
    <property type="protein sequence ID" value="ERM82724.1"/>
    <property type="molecule type" value="Genomic_DNA"/>
</dbReference>
<keyword evidence="1" id="KW-0560">Oxidoreductase</keyword>
<dbReference type="InterPro" id="IPR043143">
    <property type="entry name" value="Mal/L-sulf/L-lact_DH-like_NADP"/>
</dbReference>
<dbReference type="InterPro" id="IPR003767">
    <property type="entry name" value="Malate/L-lactate_DH-like"/>
</dbReference>
<evidence type="ECO:0000256" key="1">
    <source>
        <dbReference type="ARBA" id="ARBA00023002"/>
    </source>
</evidence>
<dbReference type="GO" id="GO:0016491">
    <property type="term" value="F:oxidoreductase activity"/>
    <property type="evidence" value="ECO:0007669"/>
    <property type="project" value="UniProtKB-KW"/>
</dbReference>
<evidence type="ECO:0000313" key="3">
    <source>
        <dbReference type="Proteomes" id="UP000016843"/>
    </source>
</evidence>